<feature type="region of interest" description="Disordered" evidence="1">
    <location>
        <begin position="1"/>
        <end position="195"/>
    </location>
</feature>
<sequence>MKFSKARASKKRKGHPSSSTTSQPSNNEELSPVLKENVPKKKGRPSKNAAAIAAKGKGVDDGGESANAQPTMLTRSWTRSGKVARAMEPHREEAGSEEHIGTEGEPVADEESGPGEERPSKRQKQNVTAQDNGESSSSSRALELPVQTLTTPKIEKTKSPISPPKTATPKVKKVKTPKQPKTIKPKKPKKIKPPKGVRIRTTYISNPAAVFIRPIEITHEDMKDFTHDLLNWSLYPRTLAARIGCPEREHTDPPKETLKKWRAYCAFPGLDRAGTREEMWERLREHFRLSGLKYVAGTPEYEAIIESERVRGIIDREEGNSYDVSWSVRNEAERTRLWGLLSPEQQFERNISLFITENISTSNEQDVWVFKSRGCALCDIIRMLLDV</sequence>
<feature type="compositionally biased region" description="Polar residues" evidence="1">
    <location>
        <begin position="66"/>
        <end position="79"/>
    </location>
</feature>
<evidence type="ECO:0000256" key="1">
    <source>
        <dbReference type="SAM" id="MobiDB-lite"/>
    </source>
</evidence>
<evidence type="ECO:0000313" key="3">
    <source>
        <dbReference type="Proteomes" id="UP001152300"/>
    </source>
</evidence>
<comment type="caution">
    <text evidence="2">The sequence shown here is derived from an EMBL/GenBank/DDBJ whole genome shotgun (WGS) entry which is preliminary data.</text>
</comment>
<gene>
    <name evidence="2" type="ORF">OCU04_001437</name>
</gene>
<dbReference type="OrthoDB" id="6770063at2759"/>
<proteinExistence type="predicted"/>
<feature type="compositionally biased region" description="Polar residues" evidence="1">
    <location>
        <begin position="125"/>
        <end position="140"/>
    </location>
</feature>
<name>A0A9X0AYS3_9HELO</name>
<dbReference type="AlphaFoldDB" id="A0A9X0AYS3"/>
<feature type="compositionally biased region" description="Basic and acidic residues" evidence="1">
    <location>
        <begin position="85"/>
        <end position="102"/>
    </location>
</feature>
<protein>
    <recommendedName>
        <fullName evidence="4">SAP domain-containing protein</fullName>
    </recommendedName>
</protein>
<feature type="compositionally biased region" description="Low complexity" evidence="1">
    <location>
        <begin position="16"/>
        <end position="29"/>
    </location>
</feature>
<dbReference type="EMBL" id="JAPEIS010000001">
    <property type="protein sequence ID" value="KAJ8071094.1"/>
    <property type="molecule type" value="Genomic_DNA"/>
</dbReference>
<evidence type="ECO:0008006" key="4">
    <source>
        <dbReference type="Google" id="ProtNLM"/>
    </source>
</evidence>
<feature type="compositionally biased region" description="Basic residues" evidence="1">
    <location>
        <begin position="1"/>
        <end position="15"/>
    </location>
</feature>
<organism evidence="2 3">
    <name type="scientific">Sclerotinia nivalis</name>
    <dbReference type="NCBI Taxonomy" id="352851"/>
    <lineage>
        <taxon>Eukaryota</taxon>
        <taxon>Fungi</taxon>
        <taxon>Dikarya</taxon>
        <taxon>Ascomycota</taxon>
        <taxon>Pezizomycotina</taxon>
        <taxon>Leotiomycetes</taxon>
        <taxon>Helotiales</taxon>
        <taxon>Sclerotiniaceae</taxon>
        <taxon>Sclerotinia</taxon>
    </lineage>
</organism>
<dbReference type="Proteomes" id="UP001152300">
    <property type="component" value="Unassembled WGS sequence"/>
</dbReference>
<evidence type="ECO:0000313" key="2">
    <source>
        <dbReference type="EMBL" id="KAJ8071094.1"/>
    </source>
</evidence>
<accession>A0A9X0AYS3</accession>
<keyword evidence="3" id="KW-1185">Reference proteome</keyword>
<reference evidence="2" key="1">
    <citation type="submission" date="2022-11" db="EMBL/GenBank/DDBJ databases">
        <title>Genome Resource of Sclerotinia nivalis Strain SnTB1, a Plant Pathogen Isolated from American Ginseng.</title>
        <authorList>
            <person name="Fan S."/>
        </authorList>
    </citation>
    <scope>NUCLEOTIDE SEQUENCE</scope>
    <source>
        <strain evidence="2">SnTB1</strain>
    </source>
</reference>
<feature type="compositionally biased region" description="Basic residues" evidence="1">
    <location>
        <begin position="170"/>
        <end position="195"/>
    </location>
</feature>